<sequence length="545" mass="58755">MNMHRQTSSAPADSLTASEQASFWAPLRHRLFVGLWLACAIANLAIWMQTVGAAWIMTQLTASPLMVSLVQTAITLPVFLFGLPGGVLADRMDPRRLLLVTQSAMLVASAALCLLAWGDLLQAWSLLLFTFILGSGSALGMAAWMTTLVGVIPREQVPAAVSLCGISINATRALGPALAGALIVWWSTASVFLAITLCMVAVIAFIFVRLPASARTEGLPPETLTGGMRSGLRYIRHSAVLSSALKQVFVFTSCASALWALLPLVAKDELGMDAGGYGLLMAFMGAGAVLAAFGLTSVYQRFPLRRLIAVGAAAFATATLAAALSHSQAVVCAMLVLAGMGWMAVNATISTVVQTYAANWVRARVASVYLLVLMGSMALGGALWGVLAQYLGLGNSLLLSASSILLGLLLTRRGEIVMGREADFADAQQTDKLVLAGEVAHDDGPVCIEVSYRVAAAERDAFLHAVYAIGQTRRRNGARNWRLYRNLEEADHYSERFIVESWLDYLRQRGRLTQNDEAQELALMRFRDGRREIKRYIYQAPVKQV</sequence>
<reference evidence="8 9" key="1">
    <citation type="submission" date="2018-02" db="EMBL/GenBank/DDBJ databases">
        <title>FDA/CDC Antimicrobial Resistant Isolate Bank Genome Sequencing.</title>
        <authorList>
            <person name="Benahmed F.H."/>
            <person name="Lutgring J.D."/>
            <person name="Yoo B."/>
            <person name="Machado M."/>
            <person name="Brown A."/>
            <person name="McAllister G."/>
            <person name="Perry A."/>
            <person name="Halpin A.L."/>
            <person name="Vavikolanu K."/>
            <person name="Ott S."/>
            <person name="Zhao X."/>
            <person name="Tallon L.J."/>
            <person name="Sadzewicz L."/>
            <person name="Aluvathingal J."/>
            <person name="Nadendla S."/>
            <person name="Voskania-kordi A."/>
            <person name="Simonyan V."/>
            <person name="Patel J."/>
            <person name="Shawar R.M."/>
        </authorList>
    </citation>
    <scope>NUCLEOTIDE SEQUENCE [LARGE SCALE GENOMIC DNA]</scope>
    <source>
        <strain evidence="8 9">AR_0356</strain>
    </source>
</reference>
<keyword evidence="3" id="KW-1003">Cell membrane</keyword>
<dbReference type="EMBL" id="CP027169">
    <property type="protein sequence ID" value="AVK07609.1"/>
    <property type="molecule type" value="Genomic_DNA"/>
</dbReference>
<keyword evidence="5" id="KW-1133">Transmembrane helix</keyword>
<proteinExistence type="predicted"/>
<organism evidence="8 9">
    <name type="scientific">Pseudomonas paraeruginosa</name>
    <dbReference type="NCBI Taxonomy" id="2994495"/>
    <lineage>
        <taxon>Bacteria</taxon>
        <taxon>Pseudomonadati</taxon>
        <taxon>Pseudomonadota</taxon>
        <taxon>Gammaproteobacteria</taxon>
        <taxon>Pseudomonadales</taxon>
        <taxon>Pseudomonadaceae</taxon>
        <taxon>Pseudomonas</taxon>
    </lineage>
</organism>
<dbReference type="Gene3D" id="1.20.1250.20">
    <property type="entry name" value="MFS general substrate transporter like domains"/>
    <property type="match status" value="1"/>
</dbReference>
<dbReference type="CDD" id="cd06173">
    <property type="entry name" value="MFS_MefA_like"/>
    <property type="match status" value="1"/>
</dbReference>
<evidence type="ECO:0000313" key="8">
    <source>
        <dbReference type="EMBL" id="AVK07609.1"/>
    </source>
</evidence>
<dbReference type="Pfam" id="PF05977">
    <property type="entry name" value="MFS_3"/>
    <property type="match status" value="1"/>
</dbReference>
<dbReference type="PANTHER" id="PTHR23513">
    <property type="entry name" value="INTEGRAL MEMBRANE EFFLUX PROTEIN-RELATED"/>
    <property type="match status" value="1"/>
</dbReference>
<evidence type="ECO:0000256" key="3">
    <source>
        <dbReference type="ARBA" id="ARBA00022475"/>
    </source>
</evidence>
<keyword evidence="9" id="KW-1185">Reference proteome</keyword>
<evidence type="ECO:0000256" key="1">
    <source>
        <dbReference type="ARBA" id="ARBA00004651"/>
    </source>
</evidence>
<dbReference type="PANTHER" id="PTHR23513:SF11">
    <property type="entry name" value="STAPHYLOFERRIN A TRANSPORTER"/>
    <property type="match status" value="1"/>
</dbReference>
<dbReference type="Proteomes" id="UP000238390">
    <property type="component" value="Chromosome"/>
</dbReference>
<evidence type="ECO:0000313" key="9">
    <source>
        <dbReference type="Proteomes" id="UP000238390"/>
    </source>
</evidence>
<comment type="subcellular location">
    <subcellularLocation>
        <location evidence="1">Cell membrane</location>
        <topology evidence="1">Multi-pass membrane protein</topology>
    </subcellularLocation>
</comment>
<keyword evidence="4 8" id="KW-0812">Transmembrane</keyword>
<dbReference type="InterPro" id="IPR010290">
    <property type="entry name" value="TM_effector"/>
</dbReference>
<dbReference type="PROSITE" id="PS50850">
    <property type="entry name" value="MFS"/>
    <property type="match status" value="1"/>
</dbReference>
<keyword evidence="2" id="KW-0813">Transport</keyword>
<dbReference type="InterPro" id="IPR036259">
    <property type="entry name" value="MFS_trans_sf"/>
</dbReference>
<evidence type="ECO:0000256" key="6">
    <source>
        <dbReference type="ARBA" id="ARBA00023136"/>
    </source>
</evidence>
<dbReference type="InterPro" id="IPR020846">
    <property type="entry name" value="MFS_dom"/>
</dbReference>
<accession>A0A2R3J0B7</accession>
<feature type="domain" description="Major facilitator superfamily (MFS) profile" evidence="7">
    <location>
        <begin position="31"/>
        <end position="419"/>
    </location>
</feature>
<dbReference type="SUPFAM" id="SSF103473">
    <property type="entry name" value="MFS general substrate transporter"/>
    <property type="match status" value="1"/>
</dbReference>
<evidence type="ECO:0000256" key="2">
    <source>
        <dbReference type="ARBA" id="ARBA00022448"/>
    </source>
</evidence>
<gene>
    <name evidence="8" type="ORF">CSB93_5990</name>
</gene>
<keyword evidence="6" id="KW-0472">Membrane</keyword>
<dbReference type="GO" id="GO:0022857">
    <property type="term" value="F:transmembrane transporter activity"/>
    <property type="evidence" value="ECO:0007669"/>
    <property type="project" value="InterPro"/>
</dbReference>
<name>A0A2R3J0B7_9PSED</name>
<dbReference type="GO" id="GO:0005886">
    <property type="term" value="C:plasma membrane"/>
    <property type="evidence" value="ECO:0007669"/>
    <property type="project" value="UniProtKB-SubCell"/>
</dbReference>
<dbReference type="RefSeq" id="WP_052168378.1">
    <property type="nucleotide sequence ID" value="NZ_CP027169.1"/>
</dbReference>
<evidence type="ECO:0000256" key="4">
    <source>
        <dbReference type="ARBA" id="ARBA00022692"/>
    </source>
</evidence>
<protein>
    <submittedName>
        <fullName evidence="8">Transmembrane secretion effector family protein</fullName>
    </submittedName>
</protein>
<evidence type="ECO:0000256" key="5">
    <source>
        <dbReference type="ARBA" id="ARBA00022989"/>
    </source>
</evidence>
<evidence type="ECO:0000259" key="7">
    <source>
        <dbReference type="PROSITE" id="PS50850"/>
    </source>
</evidence>
<dbReference type="AlphaFoldDB" id="A0A2R3J0B7"/>